<protein>
    <submittedName>
        <fullName evidence="2">Uncharacterized protein</fullName>
    </submittedName>
</protein>
<dbReference type="AlphaFoldDB" id="A0AA38UH02"/>
<reference evidence="2" key="1">
    <citation type="submission" date="2022-08" db="EMBL/GenBank/DDBJ databases">
        <authorList>
            <consortium name="DOE Joint Genome Institute"/>
            <person name="Min B."/>
            <person name="Riley R."/>
            <person name="Sierra-Patev S."/>
            <person name="Naranjo-Ortiz M."/>
            <person name="Looney B."/>
            <person name="Konkel Z."/>
            <person name="Slot J.C."/>
            <person name="Sakamoto Y."/>
            <person name="Steenwyk J.L."/>
            <person name="Rokas A."/>
            <person name="Carro J."/>
            <person name="Camarero S."/>
            <person name="Ferreira P."/>
            <person name="Molpeceres G."/>
            <person name="Ruiz-Duenas F.J."/>
            <person name="Serrano A."/>
            <person name="Henrissat B."/>
            <person name="Drula E."/>
            <person name="Hughes K.W."/>
            <person name="Mata J.L."/>
            <person name="Ishikawa N.K."/>
            <person name="Vargas-Isla R."/>
            <person name="Ushijima S."/>
            <person name="Smith C.A."/>
            <person name="Ahrendt S."/>
            <person name="Andreopoulos W."/>
            <person name="He G."/>
            <person name="Labutti K."/>
            <person name="Lipzen A."/>
            <person name="Ng V."/>
            <person name="Sandor L."/>
            <person name="Barry K."/>
            <person name="Martinez A.T."/>
            <person name="Xiao Y."/>
            <person name="Gibbons J.G."/>
            <person name="Terashima K."/>
            <person name="Hibbett D.S."/>
            <person name="Grigoriev I.V."/>
        </authorList>
    </citation>
    <scope>NUCLEOTIDE SEQUENCE</scope>
    <source>
        <strain evidence="2">TFB9207</strain>
    </source>
</reference>
<name>A0AA38UH02_9AGAR</name>
<accession>A0AA38UH02</accession>
<comment type="caution">
    <text evidence="2">The sequence shown here is derived from an EMBL/GenBank/DDBJ whole genome shotgun (WGS) entry which is preliminary data.</text>
</comment>
<evidence type="ECO:0000313" key="2">
    <source>
        <dbReference type="EMBL" id="KAJ3841124.1"/>
    </source>
</evidence>
<feature type="chain" id="PRO_5041368019" evidence="1">
    <location>
        <begin position="23"/>
        <end position="157"/>
    </location>
</feature>
<organism evidence="2 3">
    <name type="scientific">Lentinula raphanica</name>
    <dbReference type="NCBI Taxonomy" id="153919"/>
    <lineage>
        <taxon>Eukaryota</taxon>
        <taxon>Fungi</taxon>
        <taxon>Dikarya</taxon>
        <taxon>Basidiomycota</taxon>
        <taxon>Agaricomycotina</taxon>
        <taxon>Agaricomycetes</taxon>
        <taxon>Agaricomycetidae</taxon>
        <taxon>Agaricales</taxon>
        <taxon>Marasmiineae</taxon>
        <taxon>Omphalotaceae</taxon>
        <taxon>Lentinula</taxon>
    </lineage>
</organism>
<gene>
    <name evidence="2" type="ORF">F5878DRAFT_723212</name>
</gene>
<keyword evidence="3" id="KW-1185">Reference proteome</keyword>
<dbReference type="EMBL" id="MU806051">
    <property type="protein sequence ID" value="KAJ3841124.1"/>
    <property type="molecule type" value="Genomic_DNA"/>
</dbReference>
<keyword evidence="1" id="KW-0732">Signal</keyword>
<evidence type="ECO:0000313" key="3">
    <source>
        <dbReference type="Proteomes" id="UP001163846"/>
    </source>
</evidence>
<sequence length="157" mass="16981">MTRTAHLGALLVLGIFSSGVLAAPTSTAPWHSTEVQALKSSADPPVVVNVLEARGAMISQVRESDSFKNLQIKRELLIIGARFGVVGLSIVKEILTDLDSPRSPQRWQRIADGYGKILELLDGMKEPKKGLRDAIQDAFDNAQAQAIHAAEELRAKA</sequence>
<feature type="signal peptide" evidence="1">
    <location>
        <begin position="1"/>
        <end position="22"/>
    </location>
</feature>
<proteinExistence type="predicted"/>
<evidence type="ECO:0000256" key="1">
    <source>
        <dbReference type="SAM" id="SignalP"/>
    </source>
</evidence>
<dbReference type="Proteomes" id="UP001163846">
    <property type="component" value="Unassembled WGS sequence"/>
</dbReference>